<dbReference type="Gene3D" id="1.20.1250.20">
    <property type="entry name" value="MFS general substrate transporter like domains"/>
    <property type="match status" value="2"/>
</dbReference>
<dbReference type="SUPFAM" id="SSF103473">
    <property type="entry name" value="MFS general substrate transporter"/>
    <property type="match status" value="1"/>
</dbReference>
<evidence type="ECO:0000256" key="4">
    <source>
        <dbReference type="ARBA" id="ARBA00022989"/>
    </source>
</evidence>
<sequence>MRANIPSFGGDQFNEYDPTKSKKRSSVLNWLTVGLSIGSIIGLIFIVWIEDNQGWDLGLLVCGLAVLVGMLVMVMGLLFYRIQCPKGSPVTRMLQVMEKMSLRTSFIYQVFVAAFKKRRLILLENEEELHQVTKEEIIDGEVLPTYKGFKVIGYRSGITHQQRTGVSFIVTPVAACLAAFIEKNRKRVAADYGLIDSASRVPMSVMWLLLQFIVVAINDVFAFVGLLEFFNSETSRGMTSIGTAIFWCVSGLSSLLASYFL</sequence>
<name>A0A443PD95_9MAGN</name>
<feature type="transmembrane region" description="Helical" evidence="6">
    <location>
        <begin position="164"/>
        <end position="181"/>
    </location>
</feature>
<dbReference type="InterPro" id="IPR000109">
    <property type="entry name" value="POT_fam"/>
</dbReference>
<keyword evidence="8" id="KW-1185">Reference proteome</keyword>
<evidence type="ECO:0000256" key="3">
    <source>
        <dbReference type="ARBA" id="ARBA00022692"/>
    </source>
</evidence>
<dbReference type="AlphaFoldDB" id="A0A443PD95"/>
<dbReference type="OrthoDB" id="8904098at2759"/>
<dbReference type="GO" id="GO:0022857">
    <property type="term" value="F:transmembrane transporter activity"/>
    <property type="evidence" value="ECO:0007669"/>
    <property type="project" value="InterPro"/>
</dbReference>
<keyword evidence="4 6" id="KW-1133">Transmembrane helix</keyword>
<reference evidence="7 8" key="1">
    <citation type="journal article" date="2019" name="Nat. Plants">
        <title>Stout camphor tree genome fills gaps in understanding of flowering plant genome evolution.</title>
        <authorList>
            <person name="Chaw S.M."/>
            <person name="Liu Y.C."/>
            <person name="Wu Y.W."/>
            <person name="Wang H.Y."/>
            <person name="Lin C.I."/>
            <person name="Wu C.S."/>
            <person name="Ke H.M."/>
            <person name="Chang L.Y."/>
            <person name="Hsu C.Y."/>
            <person name="Yang H.T."/>
            <person name="Sudianto E."/>
            <person name="Hsu M.H."/>
            <person name="Wu K.P."/>
            <person name="Wang L.N."/>
            <person name="Leebens-Mack J.H."/>
            <person name="Tsai I.J."/>
        </authorList>
    </citation>
    <scope>NUCLEOTIDE SEQUENCE [LARGE SCALE GENOMIC DNA]</scope>
    <source>
        <strain evidence="8">cv. Chaw 1501</strain>
        <tissue evidence="7">Young leaves</tissue>
    </source>
</reference>
<dbReference type="Proteomes" id="UP000283530">
    <property type="component" value="Unassembled WGS sequence"/>
</dbReference>
<keyword evidence="5 6" id="KW-0472">Membrane</keyword>
<dbReference type="InterPro" id="IPR036259">
    <property type="entry name" value="MFS_trans_sf"/>
</dbReference>
<gene>
    <name evidence="7" type="ORF">CKAN_01777100</name>
</gene>
<accession>A0A443PD95</accession>
<feature type="transmembrane region" description="Helical" evidence="6">
    <location>
        <begin position="201"/>
        <end position="227"/>
    </location>
</feature>
<comment type="subcellular location">
    <subcellularLocation>
        <location evidence="1">Membrane</location>
        <topology evidence="1">Multi-pass membrane protein</topology>
    </subcellularLocation>
</comment>
<protein>
    <submittedName>
        <fullName evidence="7">Proton-dependent oligopeptide transporter family</fullName>
    </submittedName>
</protein>
<evidence type="ECO:0000256" key="5">
    <source>
        <dbReference type="ARBA" id="ARBA00023136"/>
    </source>
</evidence>
<evidence type="ECO:0000313" key="8">
    <source>
        <dbReference type="Proteomes" id="UP000283530"/>
    </source>
</evidence>
<evidence type="ECO:0000256" key="6">
    <source>
        <dbReference type="SAM" id="Phobius"/>
    </source>
</evidence>
<feature type="transmembrane region" description="Helical" evidence="6">
    <location>
        <begin position="55"/>
        <end position="80"/>
    </location>
</feature>
<dbReference type="EMBL" id="QPKB01000007">
    <property type="protein sequence ID" value="RWR88735.1"/>
    <property type="molecule type" value="Genomic_DNA"/>
</dbReference>
<dbReference type="PANTHER" id="PTHR11654">
    <property type="entry name" value="OLIGOPEPTIDE TRANSPORTER-RELATED"/>
    <property type="match status" value="1"/>
</dbReference>
<dbReference type="STRING" id="337451.A0A443PD95"/>
<evidence type="ECO:0000256" key="2">
    <source>
        <dbReference type="ARBA" id="ARBA00005982"/>
    </source>
</evidence>
<comment type="caution">
    <text evidence="7">The sequence shown here is derived from an EMBL/GenBank/DDBJ whole genome shotgun (WGS) entry which is preliminary data.</text>
</comment>
<proteinExistence type="inferred from homology"/>
<dbReference type="Pfam" id="PF00854">
    <property type="entry name" value="PTR2"/>
    <property type="match status" value="2"/>
</dbReference>
<dbReference type="GO" id="GO:0016020">
    <property type="term" value="C:membrane"/>
    <property type="evidence" value="ECO:0007669"/>
    <property type="project" value="UniProtKB-SubCell"/>
</dbReference>
<organism evidence="7 8">
    <name type="scientific">Cinnamomum micranthum f. kanehirae</name>
    <dbReference type="NCBI Taxonomy" id="337451"/>
    <lineage>
        <taxon>Eukaryota</taxon>
        <taxon>Viridiplantae</taxon>
        <taxon>Streptophyta</taxon>
        <taxon>Embryophyta</taxon>
        <taxon>Tracheophyta</taxon>
        <taxon>Spermatophyta</taxon>
        <taxon>Magnoliopsida</taxon>
        <taxon>Magnoliidae</taxon>
        <taxon>Laurales</taxon>
        <taxon>Lauraceae</taxon>
        <taxon>Cinnamomum</taxon>
    </lineage>
</organism>
<evidence type="ECO:0000313" key="7">
    <source>
        <dbReference type="EMBL" id="RWR88735.1"/>
    </source>
</evidence>
<feature type="transmembrane region" description="Helical" evidence="6">
    <location>
        <begin position="239"/>
        <end position="260"/>
    </location>
</feature>
<comment type="similarity">
    <text evidence="2">Belongs to the major facilitator superfamily. Proton-dependent oligopeptide transporter (POT/PTR) (TC 2.A.17) family.</text>
</comment>
<evidence type="ECO:0000256" key="1">
    <source>
        <dbReference type="ARBA" id="ARBA00004141"/>
    </source>
</evidence>
<feature type="transmembrane region" description="Helical" evidence="6">
    <location>
        <begin position="27"/>
        <end position="49"/>
    </location>
</feature>
<keyword evidence="3 6" id="KW-0812">Transmembrane</keyword>